<comment type="caution">
    <text evidence="1">The sequence shown here is derived from an EMBL/GenBank/DDBJ whole genome shotgun (WGS) entry which is preliminary data.</text>
</comment>
<dbReference type="Proteomes" id="UP001162164">
    <property type="component" value="Unassembled WGS sequence"/>
</dbReference>
<gene>
    <name evidence="1" type="ORF">NQ317_011117</name>
</gene>
<name>A0ABQ9K1F3_9CUCU</name>
<accession>A0ABQ9K1F3</accession>
<dbReference type="EMBL" id="JAPWTJ010000044">
    <property type="protein sequence ID" value="KAJ8984208.1"/>
    <property type="molecule type" value="Genomic_DNA"/>
</dbReference>
<sequence>MFIDDVNIEWRPVDCDKRTNTIWPPKSPNLFFTIFSIANLNEKNIKKKKNTYLVLLSLLLDSWKKIRENTPLCLAAGGGMWRIEIMDVDFDLDDDNIKRFLRSKFDEIKVKK</sequence>
<reference evidence="1" key="1">
    <citation type="journal article" date="2023" name="Insect Mol. Biol.">
        <title>Genome sequencing provides insights into the evolution of gene families encoding plant cell wall-degrading enzymes in longhorned beetles.</title>
        <authorList>
            <person name="Shin N.R."/>
            <person name="Okamura Y."/>
            <person name="Kirsch R."/>
            <person name="Pauchet Y."/>
        </authorList>
    </citation>
    <scope>NUCLEOTIDE SEQUENCE</scope>
    <source>
        <strain evidence="1">MMC_N1</strain>
    </source>
</reference>
<organism evidence="1 2">
    <name type="scientific">Molorchus minor</name>
    <dbReference type="NCBI Taxonomy" id="1323400"/>
    <lineage>
        <taxon>Eukaryota</taxon>
        <taxon>Metazoa</taxon>
        <taxon>Ecdysozoa</taxon>
        <taxon>Arthropoda</taxon>
        <taxon>Hexapoda</taxon>
        <taxon>Insecta</taxon>
        <taxon>Pterygota</taxon>
        <taxon>Neoptera</taxon>
        <taxon>Endopterygota</taxon>
        <taxon>Coleoptera</taxon>
        <taxon>Polyphaga</taxon>
        <taxon>Cucujiformia</taxon>
        <taxon>Chrysomeloidea</taxon>
        <taxon>Cerambycidae</taxon>
        <taxon>Lamiinae</taxon>
        <taxon>Monochamini</taxon>
        <taxon>Molorchus</taxon>
    </lineage>
</organism>
<protein>
    <submittedName>
        <fullName evidence="1">Uncharacterized protein</fullName>
    </submittedName>
</protein>
<evidence type="ECO:0000313" key="1">
    <source>
        <dbReference type="EMBL" id="KAJ8984208.1"/>
    </source>
</evidence>
<evidence type="ECO:0000313" key="2">
    <source>
        <dbReference type="Proteomes" id="UP001162164"/>
    </source>
</evidence>
<proteinExistence type="predicted"/>
<keyword evidence="2" id="KW-1185">Reference proteome</keyword>